<feature type="region of interest" description="Disordered" evidence="1">
    <location>
        <begin position="477"/>
        <end position="507"/>
    </location>
</feature>
<feature type="compositionally biased region" description="Low complexity" evidence="1">
    <location>
        <begin position="872"/>
        <end position="882"/>
    </location>
</feature>
<feature type="region of interest" description="Disordered" evidence="1">
    <location>
        <begin position="851"/>
        <end position="882"/>
    </location>
</feature>
<gene>
    <name evidence="2" type="ORF">EYC80_002890</name>
</gene>
<feature type="compositionally biased region" description="Polar residues" evidence="1">
    <location>
        <begin position="909"/>
        <end position="924"/>
    </location>
</feature>
<feature type="compositionally biased region" description="Basic and acidic residues" evidence="1">
    <location>
        <begin position="168"/>
        <end position="179"/>
    </location>
</feature>
<dbReference type="AlphaFoldDB" id="A0A5N6KC16"/>
<feature type="region of interest" description="Disordered" evidence="1">
    <location>
        <begin position="302"/>
        <end position="376"/>
    </location>
</feature>
<feature type="compositionally biased region" description="Basic and acidic residues" evidence="1">
    <location>
        <begin position="943"/>
        <end position="956"/>
    </location>
</feature>
<feature type="compositionally biased region" description="Acidic residues" evidence="1">
    <location>
        <begin position="40"/>
        <end position="53"/>
    </location>
</feature>
<reference evidence="2 3" key="1">
    <citation type="submission" date="2019-06" db="EMBL/GenBank/DDBJ databases">
        <title>Genome Sequence of the Brown Rot Fungal Pathogen Monilinia laxa.</title>
        <authorList>
            <person name="De Miccolis Angelini R.M."/>
            <person name="Landi L."/>
            <person name="Abate D."/>
            <person name="Pollastro S."/>
            <person name="Romanazzi G."/>
            <person name="Faretra F."/>
        </authorList>
    </citation>
    <scope>NUCLEOTIDE SEQUENCE [LARGE SCALE GENOMIC DNA]</scope>
    <source>
        <strain evidence="2 3">Mlax316</strain>
    </source>
</reference>
<name>A0A5N6KC16_MONLA</name>
<feature type="compositionally biased region" description="Basic and acidic residues" evidence="1">
    <location>
        <begin position="603"/>
        <end position="612"/>
    </location>
</feature>
<feature type="region of interest" description="Disordered" evidence="1">
    <location>
        <begin position="248"/>
        <end position="283"/>
    </location>
</feature>
<feature type="compositionally biased region" description="Basic and acidic residues" evidence="1">
    <location>
        <begin position="266"/>
        <end position="283"/>
    </location>
</feature>
<keyword evidence="3" id="KW-1185">Reference proteome</keyword>
<feature type="region of interest" description="Disordered" evidence="1">
    <location>
        <begin position="894"/>
        <end position="931"/>
    </location>
</feature>
<feature type="region of interest" description="Disordered" evidence="1">
    <location>
        <begin position="943"/>
        <end position="980"/>
    </location>
</feature>
<feature type="compositionally biased region" description="Low complexity" evidence="1">
    <location>
        <begin position="965"/>
        <end position="979"/>
    </location>
</feature>
<feature type="compositionally biased region" description="Acidic residues" evidence="1">
    <location>
        <begin position="486"/>
        <end position="503"/>
    </location>
</feature>
<feature type="region of interest" description="Disordered" evidence="1">
    <location>
        <begin position="597"/>
        <end position="681"/>
    </location>
</feature>
<evidence type="ECO:0000256" key="1">
    <source>
        <dbReference type="SAM" id="MobiDB-lite"/>
    </source>
</evidence>
<feature type="region of interest" description="Disordered" evidence="1">
    <location>
        <begin position="31"/>
        <end position="71"/>
    </location>
</feature>
<accession>A0A5N6KC16</accession>
<feature type="region of interest" description="Disordered" evidence="1">
    <location>
        <begin position="158"/>
        <end position="179"/>
    </location>
</feature>
<proteinExistence type="predicted"/>
<comment type="caution">
    <text evidence="2">The sequence shown here is derived from an EMBL/GenBank/DDBJ whole genome shotgun (WGS) entry which is preliminary data.</text>
</comment>
<protein>
    <submittedName>
        <fullName evidence="2">Uncharacterized protein</fullName>
    </submittedName>
</protein>
<dbReference type="Proteomes" id="UP000326757">
    <property type="component" value="Unassembled WGS sequence"/>
</dbReference>
<organism evidence="2 3">
    <name type="scientific">Monilinia laxa</name>
    <name type="common">Brown rot fungus</name>
    <name type="synonym">Sclerotinia laxa</name>
    <dbReference type="NCBI Taxonomy" id="61186"/>
    <lineage>
        <taxon>Eukaryota</taxon>
        <taxon>Fungi</taxon>
        <taxon>Dikarya</taxon>
        <taxon>Ascomycota</taxon>
        <taxon>Pezizomycotina</taxon>
        <taxon>Leotiomycetes</taxon>
        <taxon>Helotiales</taxon>
        <taxon>Sclerotiniaceae</taxon>
        <taxon>Monilinia</taxon>
    </lineage>
</organism>
<feature type="compositionally biased region" description="Polar residues" evidence="1">
    <location>
        <begin position="332"/>
        <end position="355"/>
    </location>
</feature>
<evidence type="ECO:0000313" key="2">
    <source>
        <dbReference type="EMBL" id="KAB8300966.1"/>
    </source>
</evidence>
<dbReference type="OrthoDB" id="3538436at2759"/>
<feature type="compositionally biased region" description="Low complexity" evidence="1">
    <location>
        <begin position="158"/>
        <end position="167"/>
    </location>
</feature>
<evidence type="ECO:0000313" key="3">
    <source>
        <dbReference type="Proteomes" id="UP000326757"/>
    </source>
</evidence>
<sequence length="1135" mass="125625">MLPRARPVYPGPLSMTAEEHYEYVEARARITSGGNRIMDESGEGGDESDEDGGVEVGADEQVGTEDDHDSEHDGEVIFAGAGKMAQVKITKPHTPAKLRKVKGIGASTSTIHTYGLSNSSRSALSQYDVEVERDLSVMDSLGASGSNASGVAISYFHSPSHSLSPSSHSRETLHHERGRSTSKDLYATWDPLVKNKGGLASKGLGAMKRSLSRRSISIGKERSKGTDGSVGSTRGKVWNFACSLSRRSNNSGYSSQVRKDSKGKRANLERQMGETGELEDHHSSFEEQEAFHTSFQGDDVVEHGEEGTPGAFIGPRGNPEIHNFPTFDPGQFVSTTPTTLNRSQRTSGSDSNISTLELDERSHSRSPSLRSRHYSSRGSFSVNWDNISSDTVYHKHARRFYQNPASYGEEIPGYNAETDNPYLEYDRFQEVSEWADGTEEVDPDHVVALTTRELKRLCGAEIRINFDYIPEGYVNPPNSKANSINGDDEDDDTTIMGDEPDDEPQPKHKNLINLLGMPGWDNEWENMTKMQRHYHIVAAGDWTMGPVFDVKSNYSTYYGMPLFEPDDADCTGVNRQDVRGLQVPTLKELQLKFDFTDSGIDDENGHGKKDQGENTEENVENEGEAEYDSEGFLYVDGKRRNPKESSGPVPFTASEAERVFRRPSVGEEPEEDKSGAGSEAGEYAGSVVEGYGITDDHIPGSGRFNESFRVRMARGGYTAIGRFDQNLFTPSNPGSLVSQEDYDTVEEEYDDGESKDYSFGNSSYHGTECQDDYVVGTSAFAPHAFQVFPQYDAAHDVTTIGITPDEVEAAHLLPWDANFMEDIMGCSTYESHKRRDPTAEMVLMSYLDPVAKDGSKSRNRSSTGSLTPIPSPTKSTKSTKSFIPHFKKTLPRVFNRDESLPPTPIIGTPSINSMATKSTSTMRNVPSLRKASLSTANVAKLEGKAKGKAKYKESKGKGRKKARISPPSEGSSESDSDTSYVDLTRKGSSFNVPPSQSLILYLYGHGLSVSHIALLLQPLTQKFLYDTSTSWWPINSQGDLTRLPPLHHFTPTTVQTVNQICSTPKEWWEGPNARDQFNRILPSEWKKLKRLSYMTKAKTQVRKVIENFLFWRLRGEIPHGNLMKGDQIALDQTSS</sequence>
<feature type="compositionally biased region" description="Acidic residues" evidence="1">
    <location>
        <begin position="613"/>
        <end position="629"/>
    </location>
</feature>
<dbReference type="EMBL" id="VIGI01000004">
    <property type="protein sequence ID" value="KAB8300966.1"/>
    <property type="molecule type" value="Genomic_DNA"/>
</dbReference>